<gene>
    <name evidence="10" type="ORF">MDUV_12200</name>
</gene>
<name>A0A7I7JWZ8_9MYCO</name>
<sequence length="351" mass="37007">MKTTPCWSTSAYRGTIASENSVTRNTLGRRGRLDRMQPVTIDDVHAAAERVRPHVVRTPLVPALWGDPDRPLWIKPESLQPIGAFKVRGAFNAIAALTARDPEVADVVAYSSGNHAQAVAYAAAVFGLRAHIVMPEETPAIKVEATRTRGARVVLCGAGQREQVAAAVAAETGAVMIPPFDHPHVIAGQGTVGLEIAEDLPDVRNVLVPVSGGGLCSGVGVAIRALCPQAQVFGVEPELAADTAEALRLGHRVDWPIEDRNRTIADGLRSQPSDLTFAHLQMVVDGMITVSEDEIRSAVREFAVAGHLVSEPSGAVGLAAYRRGVTPPGATVVVLSGGNIDPRLLLEVLAG</sequence>
<dbReference type="PANTHER" id="PTHR43050">
    <property type="entry name" value="SERINE / THREONINE RACEMASE FAMILY MEMBER"/>
    <property type="match status" value="1"/>
</dbReference>
<comment type="similarity">
    <text evidence="3">Belongs to the serine/threonine dehydratase family.</text>
</comment>
<dbReference type="GO" id="GO:0030170">
    <property type="term" value="F:pyridoxal phosphate binding"/>
    <property type="evidence" value="ECO:0007669"/>
    <property type="project" value="TreeGrafter"/>
</dbReference>
<feature type="domain" description="Tryptophan synthase beta chain-like PALP" evidence="9">
    <location>
        <begin position="52"/>
        <end position="336"/>
    </location>
</feature>
<dbReference type="GO" id="GO:0005524">
    <property type="term" value="F:ATP binding"/>
    <property type="evidence" value="ECO:0007669"/>
    <property type="project" value="TreeGrafter"/>
</dbReference>
<dbReference type="Pfam" id="PF00291">
    <property type="entry name" value="PALP"/>
    <property type="match status" value="1"/>
</dbReference>
<evidence type="ECO:0000256" key="6">
    <source>
        <dbReference type="ARBA" id="ARBA00023239"/>
    </source>
</evidence>
<dbReference type="GO" id="GO:0004794">
    <property type="term" value="F:threonine deaminase activity"/>
    <property type="evidence" value="ECO:0007669"/>
    <property type="project" value="UniProtKB-EC"/>
</dbReference>
<evidence type="ECO:0000256" key="8">
    <source>
        <dbReference type="ARBA" id="ARBA00031427"/>
    </source>
</evidence>
<evidence type="ECO:0000313" key="10">
    <source>
        <dbReference type="EMBL" id="BBX16360.1"/>
    </source>
</evidence>
<dbReference type="PANTHER" id="PTHR43050:SF1">
    <property type="entry name" value="SERINE RACEMASE"/>
    <property type="match status" value="1"/>
</dbReference>
<reference evidence="10 11" key="1">
    <citation type="journal article" date="2019" name="Emerg. Microbes Infect.">
        <title>Comprehensive subspecies identification of 175 nontuberculous mycobacteria species based on 7547 genomic profiles.</title>
        <authorList>
            <person name="Matsumoto Y."/>
            <person name="Kinjo T."/>
            <person name="Motooka D."/>
            <person name="Nabeya D."/>
            <person name="Jung N."/>
            <person name="Uechi K."/>
            <person name="Horii T."/>
            <person name="Iida T."/>
            <person name="Fujita J."/>
            <person name="Nakamura S."/>
        </authorList>
    </citation>
    <scope>NUCLEOTIDE SEQUENCE [LARGE SCALE GENOMIC DNA]</scope>
    <source>
        <strain evidence="10 11">JCM 6396</strain>
    </source>
</reference>
<keyword evidence="6" id="KW-0456">Lyase</keyword>
<evidence type="ECO:0000256" key="2">
    <source>
        <dbReference type="ARBA" id="ARBA00001933"/>
    </source>
</evidence>
<keyword evidence="5" id="KW-0663">Pyridoxal phosphate</keyword>
<dbReference type="InterPro" id="IPR036052">
    <property type="entry name" value="TrpB-like_PALP_sf"/>
</dbReference>
<dbReference type="FunFam" id="3.40.50.1100:FF:000005">
    <property type="entry name" value="Threonine dehydratase catabolic"/>
    <property type="match status" value="1"/>
</dbReference>
<evidence type="ECO:0000256" key="4">
    <source>
        <dbReference type="ARBA" id="ARBA00012096"/>
    </source>
</evidence>
<comment type="function">
    <text evidence="7">Catalyzes the anaerobic formation of alpha-ketobutyrate and ammonia from threonine in a two-step reaction. The first step involved a dehydration of threonine and a production of enamine intermediates (aminocrotonate), which tautomerizes to its imine form (iminobutyrate). Both intermediates are unstable and short-lived. The second step is the nonenzymatic hydrolysis of the enamine/imine intermediates to form 2-ketobutyrate and free ammonia. In the low water environment of the cell, the second step is accelerated by RidA.</text>
</comment>
<evidence type="ECO:0000256" key="7">
    <source>
        <dbReference type="ARBA" id="ARBA00025527"/>
    </source>
</evidence>
<evidence type="ECO:0000256" key="3">
    <source>
        <dbReference type="ARBA" id="ARBA00010869"/>
    </source>
</evidence>
<dbReference type="SUPFAM" id="SSF53686">
    <property type="entry name" value="Tryptophan synthase beta subunit-like PLP-dependent enzymes"/>
    <property type="match status" value="1"/>
</dbReference>
<dbReference type="InterPro" id="IPR001926">
    <property type="entry name" value="TrpB-like_PALP"/>
</dbReference>
<dbReference type="Gene3D" id="3.40.50.1100">
    <property type="match status" value="2"/>
</dbReference>
<dbReference type="Proteomes" id="UP000467006">
    <property type="component" value="Chromosome"/>
</dbReference>
<dbReference type="AlphaFoldDB" id="A0A7I7JWZ8"/>
<keyword evidence="11" id="KW-1185">Reference proteome</keyword>
<dbReference type="KEGG" id="mdu:MDUV_12200"/>
<dbReference type="GO" id="GO:0070179">
    <property type="term" value="P:D-serine biosynthetic process"/>
    <property type="evidence" value="ECO:0007669"/>
    <property type="project" value="TreeGrafter"/>
</dbReference>
<dbReference type="GO" id="GO:0000287">
    <property type="term" value="F:magnesium ion binding"/>
    <property type="evidence" value="ECO:0007669"/>
    <property type="project" value="TreeGrafter"/>
</dbReference>
<protein>
    <recommendedName>
        <fullName evidence="4">threonine ammonia-lyase</fullName>
        <ecNumber evidence="4">4.3.1.19</ecNumber>
    </recommendedName>
    <alternativeName>
        <fullName evidence="8">Threonine deaminase</fullName>
    </alternativeName>
</protein>
<dbReference type="GO" id="GO:0018114">
    <property type="term" value="F:threonine racemase activity"/>
    <property type="evidence" value="ECO:0007669"/>
    <property type="project" value="TreeGrafter"/>
</dbReference>
<evidence type="ECO:0000256" key="1">
    <source>
        <dbReference type="ARBA" id="ARBA00001274"/>
    </source>
</evidence>
<dbReference type="GO" id="GO:0003941">
    <property type="term" value="F:L-serine ammonia-lyase activity"/>
    <property type="evidence" value="ECO:0007669"/>
    <property type="project" value="TreeGrafter"/>
</dbReference>
<evidence type="ECO:0000259" key="9">
    <source>
        <dbReference type="Pfam" id="PF00291"/>
    </source>
</evidence>
<proteinExistence type="inferred from homology"/>
<dbReference type="EC" id="4.3.1.19" evidence="4"/>
<dbReference type="GO" id="GO:0030378">
    <property type="term" value="F:serine racemase activity"/>
    <property type="evidence" value="ECO:0007669"/>
    <property type="project" value="TreeGrafter"/>
</dbReference>
<evidence type="ECO:0000313" key="11">
    <source>
        <dbReference type="Proteomes" id="UP000467006"/>
    </source>
</evidence>
<accession>A0A7I7JWZ8</accession>
<dbReference type="CDD" id="cd01562">
    <property type="entry name" value="Thr-dehyd"/>
    <property type="match status" value="1"/>
</dbReference>
<organism evidence="10 11">
    <name type="scientific">Mycolicibacterium duvalii</name>
    <dbReference type="NCBI Taxonomy" id="39688"/>
    <lineage>
        <taxon>Bacteria</taxon>
        <taxon>Bacillati</taxon>
        <taxon>Actinomycetota</taxon>
        <taxon>Actinomycetes</taxon>
        <taxon>Mycobacteriales</taxon>
        <taxon>Mycobacteriaceae</taxon>
        <taxon>Mycolicibacterium</taxon>
    </lineage>
</organism>
<evidence type="ECO:0000256" key="5">
    <source>
        <dbReference type="ARBA" id="ARBA00022898"/>
    </source>
</evidence>
<comment type="cofactor">
    <cofactor evidence="2">
        <name>pyridoxal 5'-phosphate</name>
        <dbReference type="ChEBI" id="CHEBI:597326"/>
    </cofactor>
</comment>
<dbReference type="EMBL" id="AP022563">
    <property type="protein sequence ID" value="BBX16360.1"/>
    <property type="molecule type" value="Genomic_DNA"/>
</dbReference>
<comment type="catalytic activity">
    <reaction evidence="1">
        <text>L-threonine = 2-oxobutanoate + NH4(+)</text>
        <dbReference type="Rhea" id="RHEA:22108"/>
        <dbReference type="ChEBI" id="CHEBI:16763"/>
        <dbReference type="ChEBI" id="CHEBI:28938"/>
        <dbReference type="ChEBI" id="CHEBI:57926"/>
        <dbReference type="EC" id="4.3.1.19"/>
    </reaction>
</comment>